<protein>
    <submittedName>
        <fullName evidence="2">Pollen coat protein B31</fullName>
    </submittedName>
</protein>
<reference evidence="2" key="1">
    <citation type="submission" date="2018-12" db="EMBL/GenBank/DDBJ databases">
        <authorList>
            <person name="Gao Q."/>
        </authorList>
    </citation>
    <scope>NUCLEOTIDE SEQUENCE</scope>
</reference>
<sequence length="78" mass="8606">MSSSQFVIFCIILIALFPLHDFVGGQGLKPGNQPSTFCSPIPCDAKDKTRSCAHCYRPSERKTSFFKSREECTAACKA</sequence>
<dbReference type="EMBL" id="MK256429">
    <property type="protein sequence ID" value="QDF62987.1"/>
    <property type="molecule type" value="mRNA"/>
</dbReference>
<keyword evidence="2" id="KW-0946">Virion</keyword>
<evidence type="ECO:0000256" key="1">
    <source>
        <dbReference type="SAM" id="SignalP"/>
    </source>
</evidence>
<organism evidence="2">
    <name type="scientific">Brassica oleracea</name>
    <name type="common">Wild cabbage</name>
    <dbReference type="NCBI Taxonomy" id="3712"/>
    <lineage>
        <taxon>Eukaryota</taxon>
        <taxon>Viridiplantae</taxon>
        <taxon>Streptophyta</taxon>
        <taxon>Embryophyta</taxon>
        <taxon>Tracheophyta</taxon>
        <taxon>Spermatophyta</taxon>
        <taxon>Magnoliopsida</taxon>
        <taxon>eudicotyledons</taxon>
        <taxon>Gunneridae</taxon>
        <taxon>Pentapetalae</taxon>
        <taxon>rosids</taxon>
        <taxon>malvids</taxon>
        <taxon>Brassicales</taxon>
        <taxon>Brassicaceae</taxon>
        <taxon>Brassiceae</taxon>
        <taxon>Brassica</taxon>
    </lineage>
</organism>
<keyword evidence="2" id="KW-0167">Capsid protein</keyword>
<gene>
    <name evidence="2" type="primary">PCP-B31</name>
</gene>
<evidence type="ECO:0000313" key="2">
    <source>
        <dbReference type="EMBL" id="QDF62987.1"/>
    </source>
</evidence>
<feature type="chain" id="PRO_5021494330" evidence="1">
    <location>
        <begin position="26"/>
        <end position="78"/>
    </location>
</feature>
<proteinExistence type="evidence at transcript level"/>
<dbReference type="AlphaFoldDB" id="A0A4Y6I1V3"/>
<keyword evidence="1" id="KW-0732">Signal</keyword>
<accession>A0A4Y6I1V3</accession>
<name>A0A4Y6I1V3_BRAOL</name>
<feature type="signal peptide" evidence="1">
    <location>
        <begin position="1"/>
        <end position="25"/>
    </location>
</feature>